<dbReference type="Proteomes" id="UP001154078">
    <property type="component" value="Chromosome 1"/>
</dbReference>
<proteinExistence type="predicted"/>
<dbReference type="EMBL" id="OV121132">
    <property type="protein sequence ID" value="CAH0547752.1"/>
    <property type="molecule type" value="Genomic_DNA"/>
</dbReference>
<sequence length="196" mass="22606">MFSINISNDWLLLDHPPCSIAFILILGPIGYRRDARALPNTKSWGSNTKRGTGRCPLHTHTHAGTLNWLQEIRSRRPHSLLRSRPINNAFSDEGFNYSLGPKHVKPLSDMPHNVCVCRYHANFNYLIDIAQKDFINVASVRDFLNETCCNTENEDCMLGSCQRCWTVWDVIKQSVDQFTITTWKQWEKNRKLSANN</sequence>
<name>A0A9P0ARM5_BRAAE</name>
<evidence type="ECO:0000313" key="2">
    <source>
        <dbReference type="Proteomes" id="UP001154078"/>
    </source>
</evidence>
<organism evidence="1 2">
    <name type="scientific">Brassicogethes aeneus</name>
    <name type="common">Rape pollen beetle</name>
    <name type="synonym">Meligethes aeneus</name>
    <dbReference type="NCBI Taxonomy" id="1431903"/>
    <lineage>
        <taxon>Eukaryota</taxon>
        <taxon>Metazoa</taxon>
        <taxon>Ecdysozoa</taxon>
        <taxon>Arthropoda</taxon>
        <taxon>Hexapoda</taxon>
        <taxon>Insecta</taxon>
        <taxon>Pterygota</taxon>
        <taxon>Neoptera</taxon>
        <taxon>Endopterygota</taxon>
        <taxon>Coleoptera</taxon>
        <taxon>Polyphaga</taxon>
        <taxon>Cucujiformia</taxon>
        <taxon>Nitidulidae</taxon>
        <taxon>Meligethinae</taxon>
        <taxon>Brassicogethes</taxon>
    </lineage>
</organism>
<dbReference type="AlphaFoldDB" id="A0A9P0ARM5"/>
<evidence type="ECO:0000313" key="1">
    <source>
        <dbReference type="EMBL" id="CAH0547752.1"/>
    </source>
</evidence>
<gene>
    <name evidence="1" type="ORF">MELIAE_LOCUS1679</name>
</gene>
<protein>
    <submittedName>
        <fullName evidence="1">Uncharacterized protein</fullName>
    </submittedName>
</protein>
<dbReference type="OrthoDB" id="7422346at2759"/>
<accession>A0A9P0ARM5</accession>
<reference evidence="1" key="1">
    <citation type="submission" date="2021-12" db="EMBL/GenBank/DDBJ databases">
        <authorList>
            <person name="King R."/>
        </authorList>
    </citation>
    <scope>NUCLEOTIDE SEQUENCE</scope>
</reference>
<keyword evidence="2" id="KW-1185">Reference proteome</keyword>